<dbReference type="Proteomes" id="UP001165121">
    <property type="component" value="Unassembled WGS sequence"/>
</dbReference>
<evidence type="ECO:0000313" key="2">
    <source>
        <dbReference type="Proteomes" id="UP001165121"/>
    </source>
</evidence>
<dbReference type="AlphaFoldDB" id="A0A9W6Y5B2"/>
<gene>
    <name evidence="1" type="ORF">Pfra01_002163700</name>
</gene>
<evidence type="ECO:0000313" key="1">
    <source>
        <dbReference type="EMBL" id="GMF52710.1"/>
    </source>
</evidence>
<keyword evidence="2" id="KW-1185">Reference proteome</keyword>
<sequence>MLSSSDLLTSEFHDIQTSEILNADSGNLLLHLSKLVVDGCWGGNLSVWDGRELGSWSIFVADNTAGRGGQGYIPIDPFASAFRLLAVRESPVAERRAFSELSVCTFRVYTFHPTGSNWTHLHSDDGTSHRSRLVPVDTHVTRVRPFFIHNFHIQTPIQNFVDVP</sequence>
<comment type="caution">
    <text evidence="1">The sequence shown here is derived from an EMBL/GenBank/DDBJ whole genome shotgun (WGS) entry which is preliminary data.</text>
</comment>
<reference evidence="1" key="1">
    <citation type="submission" date="2023-04" db="EMBL/GenBank/DDBJ databases">
        <title>Phytophthora fragariaefolia NBRC 109709.</title>
        <authorList>
            <person name="Ichikawa N."/>
            <person name="Sato H."/>
            <person name="Tonouchi N."/>
        </authorList>
    </citation>
    <scope>NUCLEOTIDE SEQUENCE</scope>
    <source>
        <strain evidence="1">NBRC 109709</strain>
    </source>
</reference>
<accession>A0A9W6Y5B2</accession>
<organism evidence="1 2">
    <name type="scientific">Phytophthora fragariaefolia</name>
    <dbReference type="NCBI Taxonomy" id="1490495"/>
    <lineage>
        <taxon>Eukaryota</taxon>
        <taxon>Sar</taxon>
        <taxon>Stramenopiles</taxon>
        <taxon>Oomycota</taxon>
        <taxon>Peronosporomycetes</taxon>
        <taxon>Peronosporales</taxon>
        <taxon>Peronosporaceae</taxon>
        <taxon>Phytophthora</taxon>
    </lineage>
</organism>
<protein>
    <submittedName>
        <fullName evidence="1">Unnamed protein product</fullName>
    </submittedName>
</protein>
<proteinExistence type="predicted"/>
<name>A0A9W6Y5B2_9STRA</name>
<dbReference type="EMBL" id="BSXT01003129">
    <property type="protein sequence ID" value="GMF52710.1"/>
    <property type="molecule type" value="Genomic_DNA"/>
</dbReference>